<dbReference type="SMART" id="SM00257">
    <property type="entry name" value="LysM"/>
    <property type="match status" value="1"/>
</dbReference>
<keyword evidence="5" id="KW-1185">Reference proteome</keyword>
<dbReference type="PROSITE" id="PS51782">
    <property type="entry name" value="LYSM"/>
    <property type="match status" value="1"/>
</dbReference>
<feature type="transmembrane region" description="Helical" evidence="2">
    <location>
        <begin position="42"/>
        <end position="64"/>
    </location>
</feature>
<dbReference type="InterPro" id="IPR018392">
    <property type="entry name" value="LysM"/>
</dbReference>
<evidence type="ECO:0000313" key="5">
    <source>
        <dbReference type="Proteomes" id="UP000189970"/>
    </source>
</evidence>
<feature type="compositionally biased region" description="Low complexity" evidence="1">
    <location>
        <begin position="98"/>
        <end position="119"/>
    </location>
</feature>
<dbReference type="InterPro" id="IPR036779">
    <property type="entry name" value="LysM_dom_sf"/>
</dbReference>
<evidence type="ECO:0000313" key="4">
    <source>
        <dbReference type="EMBL" id="OPF86864.1"/>
    </source>
</evidence>
<protein>
    <recommendedName>
        <fullName evidence="3">LysM domain-containing protein</fullName>
    </recommendedName>
</protein>
<dbReference type="Pfam" id="PF01476">
    <property type="entry name" value="LysM"/>
    <property type="match status" value="1"/>
</dbReference>
<dbReference type="SUPFAM" id="SSF54106">
    <property type="entry name" value="LysM domain"/>
    <property type="match status" value="1"/>
</dbReference>
<dbReference type="Gene3D" id="3.10.350.10">
    <property type="entry name" value="LysM domain"/>
    <property type="match status" value="1"/>
</dbReference>
<reference evidence="4 5" key="1">
    <citation type="submission" date="2017-02" db="EMBL/GenBank/DDBJ databases">
        <title>Vagococcus cremeus sp. nov., isolated from the small intestine of a marten, Martes flavigula.</title>
        <authorList>
            <person name="Tak E.J."/>
            <person name="Bae J.-W."/>
        </authorList>
    </citation>
    <scope>NUCLEOTIDE SEQUENCE [LARGE SCALE GENOMIC DNA]</scope>
    <source>
        <strain evidence="4 5">D7T301</strain>
    </source>
</reference>
<gene>
    <name evidence="4" type="ORF">BW731_00940</name>
</gene>
<accession>A0A1V4DE82</accession>
<dbReference type="EMBL" id="MVAB01000001">
    <property type="protein sequence ID" value="OPF86864.1"/>
    <property type="molecule type" value="Genomic_DNA"/>
</dbReference>
<proteinExistence type="predicted"/>
<sequence>MSDNNLNNNDNKENLDENWDQEIYEDDGSRTNRRSKSEKRTWFIVSIIVILFLIVLIPTGAILYSQMSGNLNAGKTVATSSSTTTITSSSTKEESSTKESSSATMASSSSTTPSTSESFSDVEVPKNDPSTRGQVAQNETEQNQSDQTNAQDQSQNQTQNPGGTTVAYGQGDSTRSLWKIAYEAKITLDQLYQLNPGVTPENVQPGQPIRIQ</sequence>
<comment type="caution">
    <text evidence="4">The sequence shown here is derived from an EMBL/GenBank/DDBJ whole genome shotgun (WGS) entry which is preliminary data.</text>
</comment>
<evidence type="ECO:0000256" key="1">
    <source>
        <dbReference type="SAM" id="MobiDB-lite"/>
    </source>
</evidence>
<dbReference type="RefSeq" id="WP_079344923.1">
    <property type="nucleotide sequence ID" value="NZ_MVAB01000001.1"/>
</dbReference>
<feature type="region of interest" description="Disordered" evidence="1">
    <location>
        <begin position="75"/>
        <end position="171"/>
    </location>
</feature>
<feature type="compositionally biased region" description="Polar residues" evidence="1">
    <location>
        <begin position="128"/>
        <end position="163"/>
    </location>
</feature>
<organism evidence="4 5">
    <name type="scientific">Vagococcus martis</name>
    <dbReference type="NCBI Taxonomy" id="1768210"/>
    <lineage>
        <taxon>Bacteria</taxon>
        <taxon>Bacillati</taxon>
        <taxon>Bacillota</taxon>
        <taxon>Bacilli</taxon>
        <taxon>Lactobacillales</taxon>
        <taxon>Enterococcaceae</taxon>
        <taxon>Vagococcus</taxon>
    </lineage>
</organism>
<evidence type="ECO:0000259" key="3">
    <source>
        <dbReference type="PROSITE" id="PS51782"/>
    </source>
</evidence>
<evidence type="ECO:0000256" key="2">
    <source>
        <dbReference type="SAM" id="Phobius"/>
    </source>
</evidence>
<dbReference type="CDD" id="cd00118">
    <property type="entry name" value="LysM"/>
    <property type="match status" value="1"/>
</dbReference>
<feature type="compositionally biased region" description="Low complexity" evidence="1">
    <location>
        <begin position="75"/>
        <end position="90"/>
    </location>
</feature>
<keyword evidence="2" id="KW-0812">Transmembrane</keyword>
<keyword evidence="2" id="KW-1133">Transmembrane helix</keyword>
<feature type="compositionally biased region" description="Acidic residues" evidence="1">
    <location>
        <begin position="16"/>
        <end position="26"/>
    </location>
</feature>
<keyword evidence="2" id="KW-0472">Membrane</keyword>
<dbReference type="AlphaFoldDB" id="A0A1V4DE82"/>
<dbReference type="Proteomes" id="UP000189970">
    <property type="component" value="Unassembled WGS sequence"/>
</dbReference>
<name>A0A1V4DE82_9ENTE</name>
<feature type="domain" description="LysM" evidence="3">
    <location>
        <begin position="164"/>
        <end position="211"/>
    </location>
</feature>
<feature type="region of interest" description="Disordered" evidence="1">
    <location>
        <begin position="1"/>
        <end position="36"/>
    </location>
</feature>